<evidence type="ECO:0000313" key="4">
    <source>
        <dbReference type="WBParaSite" id="EVEC_0001258701-mRNA-1"/>
    </source>
</evidence>
<reference evidence="4" key="1">
    <citation type="submission" date="2017-02" db="UniProtKB">
        <authorList>
            <consortium name="WormBaseParasite"/>
        </authorList>
    </citation>
    <scope>IDENTIFICATION</scope>
</reference>
<dbReference type="InterPro" id="IPR007284">
    <property type="entry name" value="Ground-like_dom"/>
</dbReference>
<evidence type="ECO:0000259" key="1">
    <source>
        <dbReference type="Pfam" id="PF04155"/>
    </source>
</evidence>
<keyword evidence="3" id="KW-1185">Reference proteome</keyword>
<proteinExistence type="predicted"/>
<dbReference type="EMBL" id="UXUI01012652">
    <property type="protein sequence ID" value="VDD97014.1"/>
    <property type="molecule type" value="Genomic_DNA"/>
</dbReference>
<dbReference type="SUPFAM" id="SSF101447">
    <property type="entry name" value="Formin homology 2 domain (FH2 domain)"/>
    <property type="match status" value="1"/>
</dbReference>
<evidence type="ECO:0000313" key="3">
    <source>
        <dbReference type="Proteomes" id="UP000274131"/>
    </source>
</evidence>
<dbReference type="Pfam" id="PF04155">
    <property type="entry name" value="Ground-like"/>
    <property type="match status" value="1"/>
</dbReference>
<dbReference type="WBParaSite" id="EVEC_0001258701-mRNA-1">
    <property type="protein sequence ID" value="EVEC_0001258701-mRNA-1"/>
    <property type="gene ID" value="EVEC_0001258701"/>
</dbReference>
<accession>A0A0N4VNL9</accession>
<gene>
    <name evidence="2" type="ORF">EVEC_LOCUS11765</name>
</gene>
<sequence length="125" mass="14009">PPPPPPPPPPTYVSAPRHDCCCCCVVPCRFRARARMHGAKIFTSRIAQIESDRTCSSEKLKEIMEENLSKDPTLTKRAIQRAAEEKLSGRFNVICSKSDFSYVAYTDTFCQVSNGDMTCYAFKPI</sequence>
<reference evidence="2 3" key="2">
    <citation type="submission" date="2018-10" db="EMBL/GenBank/DDBJ databases">
        <authorList>
            <consortium name="Pathogen Informatics"/>
        </authorList>
    </citation>
    <scope>NUCLEOTIDE SEQUENCE [LARGE SCALE GENOMIC DNA]</scope>
</reference>
<protein>
    <submittedName>
        <fullName evidence="4">Ground-like domain-containing protein</fullName>
    </submittedName>
</protein>
<dbReference type="AlphaFoldDB" id="A0A0N4VNL9"/>
<dbReference type="Proteomes" id="UP000274131">
    <property type="component" value="Unassembled WGS sequence"/>
</dbReference>
<name>A0A0N4VNL9_ENTVE</name>
<dbReference type="OrthoDB" id="5858182at2759"/>
<organism evidence="4">
    <name type="scientific">Enterobius vermicularis</name>
    <name type="common">Human pinworm</name>
    <dbReference type="NCBI Taxonomy" id="51028"/>
    <lineage>
        <taxon>Eukaryota</taxon>
        <taxon>Metazoa</taxon>
        <taxon>Ecdysozoa</taxon>
        <taxon>Nematoda</taxon>
        <taxon>Chromadorea</taxon>
        <taxon>Rhabditida</taxon>
        <taxon>Spirurina</taxon>
        <taxon>Oxyuridomorpha</taxon>
        <taxon>Oxyuroidea</taxon>
        <taxon>Oxyuridae</taxon>
        <taxon>Enterobius</taxon>
    </lineage>
</organism>
<dbReference type="STRING" id="51028.A0A0N4VNL9"/>
<feature type="domain" description="Ground-like" evidence="1">
    <location>
        <begin position="53"/>
        <end position="122"/>
    </location>
</feature>
<evidence type="ECO:0000313" key="2">
    <source>
        <dbReference type="EMBL" id="VDD97014.1"/>
    </source>
</evidence>